<dbReference type="RefSeq" id="WP_012638130.1">
    <property type="nucleotide sequence ID" value="NC_011901.1"/>
</dbReference>
<reference evidence="8 9" key="1">
    <citation type="journal article" date="2011" name="Stand. Genomic Sci.">
        <title>Complete genome sequence of 'Thioalkalivibrio sulfidophilus' HL-EbGr7.</title>
        <authorList>
            <person name="Muyzer G."/>
            <person name="Sorokin D.Y."/>
            <person name="Mavromatis K."/>
            <person name="Lapidus A."/>
            <person name="Clum A."/>
            <person name="Ivanova N."/>
            <person name="Pati A."/>
            <person name="d'Haeseleer P."/>
            <person name="Woyke T."/>
            <person name="Kyrpides N.C."/>
        </authorList>
    </citation>
    <scope>NUCLEOTIDE SEQUENCE [LARGE SCALE GENOMIC DNA]</scope>
    <source>
        <strain evidence="8 9">HL-EbGR7</strain>
    </source>
</reference>
<comment type="function">
    <text evidence="6">Involved in transcription antitermination. Required for transcription of ribosomal RNA (rRNA) genes. Binds specifically to the boxA antiterminator sequence of the ribosomal RNA (rrn) operons.</text>
</comment>
<protein>
    <recommendedName>
        <fullName evidence="6">Transcription antitermination protein NusB</fullName>
    </recommendedName>
    <alternativeName>
        <fullName evidence="6">Antitermination factor NusB</fullName>
    </alternativeName>
</protein>
<feature type="domain" description="NusB/RsmB/TIM44" evidence="7">
    <location>
        <begin position="14"/>
        <end position="138"/>
    </location>
</feature>
<dbReference type="NCBIfam" id="TIGR01951">
    <property type="entry name" value="nusB"/>
    <property type="match status" value="1"/>
</dbReference>
<evidence type="ECO:0000313" key="8">
    <source>
        <dbReference type="EMBL" id="ACL72647.1"/>
    </source>
</evidence>
<evidence type="ECO:0000256" key="3">
    <source>
        <dbReference type="ARBA" id="ARBA00022884"/>
    </source>
</evidence>
<keyword evidence="3 6" id="KW-0694">RNA-binding</keyword>
<dbReference type="GO" id="GO:0005829">
    <property type="term" value="C:cytosol"/>
    <property type="evidence" value="ECO:0007669"/>
    <property type="project" value="TreeGrafter"/>
</dbReference>
<organism evidence="8 9">
    <name type="scientific">Thioalkalivibrio sulfidiphilus (strain HL-EbGR7)</name>
    <dbReference type="NCBI Taxonomy" id="396588"/>
    <lineage>
        <taxon>Bacteria</taxon>
        <taxon>Pseudomonadati</taxon>
        <taxon>Pseudomonadota</taxon>
        <taxon>Gammaproteobacteria</taxon>
        <taxon>Chromatiales</taxon>
        <taxon>Ectothiorhodospiraceae</taxon>
        <taxon>Thioalkalivibrio</taxon>
    </lineage>
</organism>
<dbReference type="AlphaFoldDB" id="B8GRU3"/>
<dbReference type="InterPro" id="IPR035926">
    <property type="entry name" value="NusB-like_sf"/>
</dbReference>
<dbReference type="HOGENOM" id="CLU_087843_4_1_6"/>
<evidence type="ECO:0000256" key="4">
    <source>
        <dbReference type="ARBA" id="ARBA00023015"/>
    </source>
</evidence>
<dbReference type="InterPro" id="IPR011605">
    <property type="entry name" value="NusB_fam"/>
</dbReference>
<keyword evidence="5 6" id="KW-0804">Transcription</keyword>
<evidence type="ECO:0000256" key="2">
    <source>
        <dbReference type="ARBA" id="ARBA00022814"/>
    </source>
</evidence>
<dbReference type="GO" id="GO:0031564">
    <property type="term" value="P:transcription antitermination"/>
    <property type="evidence" value="ECO:0007669"/>
    <property type="project" value="UniProtKB-KW"/>
</dbReference>
<evidence type="ECO:0000256" key="6">
    <source>
        <dbReference type="HAMAP-Rule" id="MF_00073"/>
    </source>
</evidence>
<dbReference type="SUPFAM" id="SSF48013">
    <property type="entry name" value="NusB-like"/>
    <property type="match status" value="1"/>
</dbReference>
<name>B8GRU3_THISH</name>
<dbReference type="InterPro" id="IPR006027">
    <property type="entry name" value="NusB_RsmB_TIM44"/>
</dbReference>
<dbReference type="Gene3D" id="1.10.940.10">
    <property type="entry name" value="NusB-like"/>
    <property type="match status" value="1"/>
</dbReference>
<dbReference type="EMBL" id="CP001339">
    <property type="protein sequence ID" value="ACL72647.1"/>
    <property type="molecule type" value="Genomic_DNA"/>
</dbReference>
<keyword evidence="2 6" id="KW-0889">Transcription antitermination</keyword>
<evidence type="ECO:0000256" key="1">
    <source>
        <dbReference type="ARBA" id="ARBA00005952"/>
    </source>
</evidence>
<dbReference type="OrthoDB" id="9789556at2"/>
<evidence type="ECO:0000259" key="7">
    <source>
        <dbReference type="Pfam" id="PF01029"/>
    </source>
</evidence>
<sequence>MTGPDNRRLSHARRQSRRVAMQALYQWQLTGYHPKDILLQYREDPELEKADADYFRELLLGVTEQVDELDELLAPQMDRSVAELDPVERAILRLATFELKQRIDIPYRVVINEAVELTKKFGATDAHKFVNGVLDKLGRQLRAMEASAN</sequence>
<dbReference type="GO" id="GO:0003723">
    <property type="term" value="F:RNA binding"/>
    <property type="evidence" value="ECO:0007669"/>
    <property type="project" value="UniProtKB-UniRule"/>
</dbReference>
<proteinExistence type="inferred from homology"/>
<evidence type="ECO:0000256" key="5">
    <source>
        <dbReference type="ARBA" id="ARBA00023163"/>
    </source>
</evidence>
<dbReference type="HAMAP" id="MF_00073">
    <property type="entry name" value="NusB"/>
    <property type="match status" value="1"/>
</dbReference>
<keyword evidence="4 6" id="KW-0805">Transcription regulation</keyword>
<dbReference type="Proteomes" id="UP000002383">
    <property type="component" value="Chromosome"/>
</dbReference>
<dbReference type="eggNOG" id="COG0781">
    <property type="taxonomic scope" value="Bacteria"/>
</dbReference>
<accession>B8GRU3</accession>
<dbReference type="PANTHER" id="PTHR11078">
    <property type="entry name" value="N UTILIZATION SUBSTANCE PROTEIN B-RELATED"/>
    <property type="match status" value="1"/>
</dbReference>
<evidence type="ECO:0000313" key="9">
    <source>
        <dbReference type="Proteomes" id="UP000002383"/>
    </source>
</evidence>
<dbReference type="KEGG" id="tgr:Tgr7_1563"/>
<dbReference type="GO" id="GO:0006353">
    <property type="term" value="P:DNA-templated transcription termination"/>
    <property type="evidence" value="ECO:0007669"/>
    <property type="project" value="UniProtKB-UniRule"/>
</dbReference>
<dbReference type="STRING" id="396588.Tgr7_1563"/>
<keyword evidence="9" id="KW-1185">Reference proteome</keyword>
<gene>
    <name evidence="6" type="primary">nusB</name>
    <name evidence="8" type="ordered locus">Tgr7_1563</name>
</gene>
<comment type="similarity">
    <text evidence="1 6">Belongs to the NusB family.</text>
</comment>
<dbReference type="Pfam" id="PF01029">
    <property type="entry name" value="NusB"/>
    <property type="match status" value="1"/>
</dbReference>
<dbReference type="PANTHER" id="PTHR11078:SF3">
    <property type="entry name" value="ANTITERMINATION NUSB DOMAIN-CONTAINING PROTEIN"/>
    <property type="match status" value="1"/>
</dbReference>